<name>A0A4D6MHW3_VIGUN</name>
<proteinExistence type="predicted"/>
<evidence type="ECO:0000313" key="1">
    <source>
        <dbReference type="EMBL" id="QCE00301.1"/>
    </source>
</evidence>
<dbReference type="Proteomes" id="UP000501690">
    <property type="component" value="Linkage Group LG7"/>
</dbReference>
<protein>
    <submittedName>
        <fullName evidence="1">Uncharacterized protein</fullName>
    </submittedName>
</protein>
<reference evidence="1 2" key="1">
    <citation type="submission" date="2019-04" db="EMBL/GenBank/DDBJ databases">
        <title>An improved genome assembly and genetic linkage map for asparagus bean, Vigna unguiculata ssp. sesquipedialis.</title>
        <authorList>
            <person name="Xia Q."/>
            <person name="Zhang R."/>
            <person name="Dong Y."/>
        </authorList>
    </citation>
    <scope>NUCLEOTIDE SEQUENCE [LARGE SCALE GENOMIC DNA]</scope>
    <source>
        <tissue evidence="1">Leaf</tissue>
    </source>
</reference>
<accession>A0A4D6MHW3</accession>
<gene>
    <name evidence="1" type="ORF">DEO72_LG7g1591</name>
</gene>
<dbReference type="AlphaFoldDB" id="A0A4D6MHW3"/>
<keyword evidence="2" id="KW-1185">Reference proteome</keyword>
<evidence type="ECO:0000313" key="2">
    <source>
        <dbReference type="Proteomes" id="UP000501690"/>
    </source>
</evidence>
<sequence length="148" mass="16613">MVPSGRGGPARQKWTSRDIGRCMALGYVRRPLGGLKPDNTRQRGLGYLQRLCMNTLRMDFVGAFLELWLGIASLEFWLEMEDGLHFIEQSLVVASDVANLVSRVQIVIRIRNSTWSYGVCSPYMFVIADDRVIHYTRADDIAGGTSDA</sequence>
<dbReference type="EMBL" id="CP039351">
    <property type="protein sequence ID" value="QCE00301.1"/>
    <property type="molecule type" value="Genomic_DNA"/>
</dbReference>
<organism evidence="1 2">
    <name type="scientific">Vigna unguiculata</name>
    <name type="common">Cowpea</name>
    <dbReference type="NCBI Taxonomy" id="3917"/>
    <lineage>
        <taxon>Eukaryota</taxon>
        <taxon>Viridiplantae</taxon>
        <taxon>Streptophyta</taxon>
        <taxon>Embryophyta</taxon>
        <taxon>Tracheophyta</taxon>
        <taxon>Spermatophyta</taxon>
        <taxon>Magnoliopsida</taxon>
        <taxon>eudicotyledons</taxon>
        <taxon>Gunneridae</taxon>
        <taxon>Pentapetalae</taxon>
        <taxon>rosids</taxon>
        <taxon>fabids</taxon>
        <taxon>Fabales</taxon>
        <taxon>Fabaceae</taxon>
        <taxon>Papilionoideae</taxon>
        <taxon>50 kb inversion clade</taxon>
        <taxon>NPAAA clade</taxon>
        <taxon>indigoferoid/millettioid clade</taxon>
        <taxon>Phaseoleae</taxon>
        <taxon>Vigna</taxon>
    </lineage>
</organism>